<evidence type="ECO:0000313" key="4">
    <source>
        <dbReference type="EMBL" id="MBX07555.1"/>
    </source>
</evidence>
<dbReference type="InterPro" id="IPR012677">
    <property type="entry name" value="Nucleotide-bd_a/b_plait_sf"/>
</dbReference>
<dbReference type="InterPro" id="IPR000504">
    <property type="entry name" value="RRM_dom"/>
</dbReference>
<feature type="compositionally biased region" description="Basic and acidic residues" evidence="2">
    <location>
        <begin position="218"/>
        <end position="235"/>
    </location>
</feature>
<dbReference type="Gene3D" id="3.30.70.330">
    <property type="match status" value="1"/>
</dbReference>
<dbReference type="FunFam" id="3.30.70.330:FF:000753">
    <property type="entry name" value="Serine/arginine-rich SC35-like splicing factor SCL28"/>
    <property type="match status" value="1"/>
</dbReference>
<evidence type="ECO:0000259" key="3">
    <source>
        <dbReference type="PROSITE" id="PS50102"/>
    </source>
</evidence>
<dbReference type="SMART" id="SM00360">
    <property type="entry name" value="RRM"/>
    <property type="match status" value="1"/>
</dbReference>
<feature type="region of interest" description="Disordered" evidence="2">
    <location>
        <begin position="133"/>
        <end position="255"/>
    </location>
</feature>
<dbReference type="GO" id="GO:0003723">
    <property type="term" value="F:RNA binding"/>
    <property type="evidence" value="ECO:0007669"/>
    <property type="project" value="UniProtKB-UniRule"/>
</dbReference>
<protein>
    <submittedName>
        <fullName evidence="4">Serine/arginine rich splicing factor</fullName>
    </submittedName>
</protein>
<feature type="compositionally biased region" description="Low complexity" evidence="2">
    <location>
        <begin position="188"/>
        <end position="200"/>
    </location>
</feature>
<dbReference type="EMBL" id="GGEC01027071">
    <property type="protein sequence ID" value="MBX07555.1"/>
    <property type="molecule type" value="Transcribed_RNA"/>
</dbReference>
<accession>A0A2P2KPA5</accession>
<dbReference type="AlphaFoldDB" id="A0A2P2KPA5"/>
<keyword evidence="1" id="KW-0694">RNA-binding</keyword>
<reference evidence="4" key="1">
    <citation type="submission" date="2018-02" db="EMBL/GenBank/DDBJ databases">
        <title>Rhizophora mucronata_Transcriptome.</title>
        <authorList>
            <person name="Meera S.P."/>
            <person name="Sreeshan A."/>
            <person name="Augustine A."/>
        </authorList>
    </citation>
    <scope>NUCLEOTIDE SEQUENCE</scope>
    <source>
        <tissue evidence="4">Leaf</tissue>
    </source>
</reference>
<feature type="compositionally biased region" description="Basic residues" evidence="2">
    <location>
        <begin position="1"/>
        <end position="25"/>
    </location>
</feature>
<feature type="compositionally biased region" description="Low complexity" evidence="2">
    <location>
        <begin position="245"/>
        <end position="255"/>
    </location>
</feature>
<dbReference type="SUPFAM" id="SSF54928">
    <property type="entry name" value="RNA-binding domain, RBD"/>
    <property type="match status" value="1"/>
</dbReference>
<sequence>MARHRSRSRSYSPRRRSRSPPRSRKRYYDDEEPRVRYRDTRSRRDRRSPGPSGLLIRNLPLDTRPEDLRGPFEKFGPVKDVYLPKNYYTGEPRGFGFVKFRYAEDAAEAKQRMNYKVIGGREIRIVFAEENRKTPQEMRFSSRTSGRYGGRGRTPPRSPRRRYHSYSLSPSPARHDSRYHGLKGDYYSPQRSRSVSQSPSPHDERDYRSSQRSPSPRENGRSLHDEREYASDRSRSPRLIKHSPSRSCSRSYESR</sequence>
<dbReference type="PANTHER" id="PTHR48034">
    <property type="entry name" value="TRANSFORMER-2 SEX-DETERMINING PROTEIN-RELATED"/>
    <property type="match status" value="1"/>
</dbReference>
<dbReference type="InterPro" id="IPR035979">
    <property type="entry name" value="RBD_domain_sf"/>
</dbReference>
<dbReference type="Pfam" id="PF00076">
    <property type="entry name" value="RRM_1"/>
    <property type="match status" value="1"/>
</dbReference>
<feature type="region of interest" description="Disordered" evidence="2">
    <location>
        <begin position="1"/>
        <end position="63"/>
    </location>
</feature>
<feature type="compositionally biased region" description="Basic and acidic residues" evidence="2">
    <location>
        <begin position="173"/>
        <end position="183"/>
    </location>
</feature>
<feature type="compositionally biased region" description="Basic and acidic residues" evidence="2">
    <location>
        <begin position="33"/>
        <end position="42"/>
    </location>
</feature>
<proteinExistence type="predicted"/>
<dbReference type="PROSITE" id="PS50102">
    <property type="entry name" value="RRM"/>
    <property type="match status" value="1"/>
</dbReference>
<feature type="domain" description="RRM" evidence="3">
    <location>
        <begin position="52"/>
        <end position="130"/>
    </location>
</feature>
<name>A0A2P2KPA5_RHIMU</name>
<organism evidence="4">
    <name type="scientific">Rhizophora mucronata</name>
    <name type="common">Asiatic mangrove</name>
    <dbReference type="NCBI Taxonomy" id="61149"/>
    <lineage>
        <taxon>Eukaryota</taxon>
        <taxon>Viridiplantae</taxon>
        <taxon>Streptophyta</taxon>
        <taxon>Embryophyta</taxon>
        <taxon>Tracheophyta</taxon>
        <taxon>Spermatophyta</taxon>
        <taxon>Magnoliopsida</taxon>
        <taxon>eudicotyledons</taxon>
        <taxon>Gunneridae</taxon>
        <taxon>Pentapetalae</taxon>
        <taxon>rosids</taxon>
        <taxon>fabids</taxon>
        <taxon>Malpighiales</taxon>
        <taxon>Rhizophoraceae</taxon>
        <taxon>Rhizophora</taxon>
    </lineage>
</organism>
<evidence type="ECO:0000256" key="2">
    <source>
        <dbReference type="SAM" id="MobiDB-lite"/>
    </source>
</evidence>
<evidence type="ECO:0000256" key="1">
    <source>
        <dbReference type="PROSITE-ProRule" id="PRU00176"/>
    </source>
</evidence>
<dbReference type="InterPro" id="IPR050441">
    <property type="entry name" value="RBM"/>
</dbReference>